<feature type="domain" description="Calcineurin-like phosphoesterase" evidence="3">
    <location>
        <begin position="203"/>
        <end position="418"/>
    </location>
</feature>
<feature type="signal peptide" evidence="2">
    <location>
        <begin position="1"/>
        <end position="19"/>
    </location>
</feature>
<comment type="caution">
    <text evidence="6">The sequence shown here is derived from an EMBL/GenBank/DDBJ whole genome shotgun (WGS) entry which is preliminary data.</text>
</comment>
<dbReference type="EMBL" id="JASCXW010000021">
    <property type="protein sequence ID" value="MDI6453220.1"/>
    <property type="molecule type" value="Genomic_DNA"/>
</dbReference>
<evidence type="ECO:0000256" key="1">
    <source>
        <dbReference type="ARBA" id="ARBA00022729"/>
    </source>
</evidence>
<dbReference type="Proteomes" id="UP001431532">
    <property type="component" value="Unassembled WGS sequence"/>
</dbReference>
<dbReference type="SUPFAM" id="SSF56300">
    <property type="entry name" value="Metallo-dependent phosphatases"/>
    <property type="match status" value="1"/>
</dbReference>
<evidence type="ECO:0000313" key="6">
    <source>
        <dbReference type="EMBL" id="MDI6453220.1"/>
    </source>
</evidence>
<dbReference type="PANTHER" id="PTHR11575">
    <property type="entry name" value="5'-NUCLEOTIDASE-RELATED"/>
    <property type="match status" value="1"/>
</dbReference>
<name>A0AAW6U8F9_9MOLU</name>
<dbReference type="InterPro" id="IPR029052">
    <property type="entry name" value="Metallo-depent_PP-like"/>
</dbReference>
<comment type="similarity">
    <text evidence="2">Belongs to the 5'-nucleotidase family.</text>
</comment>
<dbReference type="PANTHER" id="PTHR11575:SF24">
    <property type="entry name" value="5'-NUCLEOTIDASE"/>
    <property type="match status" value="1"/>
</dbReference>
<dbReference type="InterPro" id="IPR006179">
    <property type="entry name" value="5_nucleotidase/apyrase"/>
</dbReference>
<feature type="domain" description="Pesticidal crystal protein Cry22Aa Ig-like" evidence="5">
    <location>
        <begin position="119"/>
        <end position="192"/>
    </location>
</feature>
<dbReference type="PRINTS" id="PR01607">
    <property type="entry name" value="APYRASEFAMLY"/>
</dbReference>
<evidence type="ECO:0000259" key="3">
    <source>
        <dbReference type="Pfam" id="PF00149"/>
    </source>
</evidence>
<dbReference type="Gene3D" id="3.60.21.10">
    <property type="match status" value="1"/>
</dbReference>
<dbReference type="InterPro" id="IPR008334">
    <property type="entry name" value="5'-Nucleotdase_C"/>
</dbReference>
<evidence type="ECO:0000259" key="5">
    <source>
        <dbReference type="Pfam" id="PF16403"/>
    </source>
</evidence>
<evidence type="ECO:0000313" key="7">
    <source>
        <dbReference type="Proteomes" id="UP001431532"/>
    </source>
</evidence>
<sequence length="673" mass="74751">MKKIISIISLLLLMILVSACTTEVGPKDTIPPEILGLSDITYTIGDDEPDYLDGVLAIDNVDGDVTHQIIVDDSAVDLTTVGAYELFYSVKDSSNNMYRVYVMVYVVEELIDLDTTPPNINGTKDITYYIGDDAPDYLKNVTANDNIDGNITHNIVVEDDTVDLLNEGVYTLTYRVSDQAGNESIVTVTVTVINQISHIEFLNIYHVNDTHGALLNDGNQMGISRIGNLILDEKTNNPDNTIFISSGDMLQGTLISNYFYGASVIDTLNASQMDAFTLGNHEFDWGLEVVTEYFNPDTEGLKANFPLLGANVFFKGTTTRPDFVDAYTIIEKGNVKIGVIGLMGFGLESSIATSRVEDYYFDDPIPWAAYYAEHLRTVEDVDIVIVSIHGNSQFTNQGIGNLTGNQRVDVLFNGHSHSTYETFISRNGVDLPIMQSGANGSAVGKVHLALNENGEVLSYTAQNLNRFSESRLNTPSSLIDAVLSEYLLEVDALLNETIIISGSYYSRNDLTEYMAKLIRTSVDADFGIHNYGGTRASLDSGQNITVATLYEIFPFDNKIKTVELLGSEIKSYISNSGSVYVSYGSSLTYENIQNNTYYLVATNDYVFDLTSNPFIYGENPIDTGILIRDLWETVLRNRAEISNYFYINDPIILEMDVYPTQLDIFDRRQYLII</sequence>
<organism evidence="6 7">
    <name type="scientific">Peloplasma aerotolerans</name>
    <dbReference type="NCBI Taxonomy" id="3044389"/>
    <lineage>
        <taxon>Bacteria</taxon>
        <taxon>Bacillati</taxon>
        <taxon>Mycoplasmatota</taxon>
        <taxon>Mollicutes</taxon>
        <taxon>Acholeplasmatales</taxon>
        <taxon>Acholeplasmataceae</taxon>
        <taxon>Peloplasma</taxon>
    </lineage>
</organism>
<keyword evidence="7" id="KW-1185">Reference proteome</keyword>
<dbReference type="Gene3D" id="3.90.780.10">
    <property type="entry name" value="5'-Nucleotidase, C-terminal domain"/>
    <property type="match status" value="1"/>
</dbReference>
<dbReference type="AlphaFoldDB" id="A0AAW6U8F9"/>
<reference evidence="6" key="1">
    <citation type="submission" date="2023-05" db="EMBL/GenBank/DDBJ databases">
        <title>Mariniplasma microaerophilum sp. nov., a novel anaerobic mollicute isolated from terrestrial mud volcano, Taman Peninsula, Russia.</title>
        <authorList>
            <person name="Khomyakova M.A."/>
            <person name="Merkel A.Y."/>
            <person name="Slobodkin A.I."/>
        </authorList>
    </citation>
    <scope>NUCLEOTIDE SEQUENCE</scope>
    <source>
        <strain evidence="6">M4Ah</strain>
    </source>
</reference>
<protein>
    <submittedName>
        <fullName evidence="6">DUF5011 domain-containing protein</fullName>
    </submittedName>
</protein>
<dbReference type="GO" id="GO:0016787">
    <property type="term" value="F:hydrolase activity"/>
    <property type="evidence" value="ECO:0007669"/>
    <property type="project" value="UniProtKB-KW"/>
</dbReference>
<dbReference type="SUPFAM" id="SSF55816">
    <property type="entry name" value="5'-nucleotidase (syn. UDP-sugar hydrolase), C-terminal domain"/>
    <property type="match status" value="1"/>
</dbReference>
<dbReference type="InterPro" id="IPR004843">
    <property type="entry name" value="Calcineurin-like_PHP"/>
</dbReference>
<dbReference type="PROSITE" id="PS51257">
    <property type="entry name" value="PROKAR_LIPOPROTEIN"/>
    <property type="match status" value="1"/>
</dbReference>
<accession>A0AAW6U8F9</accession>
<keyword evidence="1 2" id="KW-0732">Signal</keyword>
<dbReference type="Pfam" id="PF16403">
    <property type="entry name" value="Bact_surface_Ig-like"/>
    <property type="match status" value="2"/>
</dbReference>
<feature type="chain" id="PRO_5043098494" evidence="2">
    <location>
        <begin position="20"/>
        <end position="673"/>
    </location>
</feature>
<dbReference type="GO" id="GO:0009166">
    <property type="term" value="P:nucleotide catabolic process"/>
    <property type="evidence" value="ECO:0007669"/>
    <property type="project" value="InterPro"/>
</dbReference>
<dbReference type="InterPro" id="IPR032179">
    <property type="entry name" value="Cry22Aa_Ig-like"/>
</dbReference>
<proteinExistence type="inferred from homology"/>
<gene>
    <name evidence="6" type="ORF">QJ521_06570</name>
</gene>
<dbReference type="InterPro" id="IPR013783">
    <property type="entry name" value="Ig-like_fold"/>
</dbReference>
<dbReference type="Pfam" id="PF00149">
    <property type="entry name" value="Metallophos"/>
    <property type="match status" value="1"/>
</dbReference>
<feature type="domain" description="Pesticidal crystal protein Cry22Aa Ig-like" evidence="5">
    <location>
        <begin position="34"/>
        <end position="100"/>
    </location>
</feature>
<dbReference type="RefSeq" id="WP_282839650.1">
    <property type="nucleotide sequence ID" value="NZ_JASCXW010000021.1"/>
</dbReference>
<keyword evidence="2" id="KW-0378">Hydrolase</keyword>
<evidence type="ECO:0000259" key="4">
    <source>
        <dbReference type="Pfam" id="PF02872"/>
    </source>
</evidence>
<evidence type="ECO:0000256" key="2">
    <source>
        <dbReference type="RuleBase" id="RU362119"/>
    </source>
</evidence>
<dbReference type="InterPro" id="IPR036907">
    <property type="entry name" value="5'-Nucleotdase_C_sf"/>
</dbReference>
<dbReference type="Pfam" id="PF02872">
    <property type="entry name" value="5_nucleotid_C"/>
    <property type="match status" value="1"/>
</dbReference>
<dbReference type="Gene3D" id="2.60.40.10">
    <property type="entry name" value="Immunoglobulins"/>
    <property type="match status" value="2"/>
</dbReference>
<keyword evidence="2" id="KW-0547">Nucleotide-binding</keyword>
<dbReference type="GO" id="GO:0000166">
    <property type="term" value="F:nucleotide binding"/>
    <property type="evidence" value="ECO:0007669"/>
    <property type="project" value="UniProtKB-KW"/>
</dbReference>
<feature type="domain" description="5'-Nucleotidase C-terminal" evidence="4">
    <location>
        <begin position="512"/>
        <end position="575"/>
    </location>
</feature>